<comment type="subcellular location">
    <subcellularLocation>
        <location evidence="1">Membrane</location>
        <topology evidence="1">Multi-pass membrane protein</topology>
    </subcellularLocation>
</comment>
<keyword evidence="10" id="KW-1185">Reference proteome</keyword>
<dbReference type="PANTHER" id="PTHR30576:SF0">
    <property type="entry name" value="UNDECAPRENYL-PHOSPHATE N-ACETYLGALACTOSAMINYL 1-PHOSPHATE TRANSFERASE-RELATED"/>
    <property type="match status" value="1"/>
</dbReference>
<dbReference type="OrthoDB" id="9808602at2"/>
<evidence type="ECO:0000256" key="6">
    <source>
        <dbReference type="ARBA" id="ARBA00023136"/>
    </source>
</evidence>
<sequence length="469" mass="55107">MKNLRQNNASILLLLLDCLALAVLFFTFLFIRFNYVYFEINLPTLGKMFSDQYKAFILIMVSWYFISEYTQLYRGFRFSRYINYIKGSLFQIVLFSFVLFTVSGIKFEYLYSNEQAFLFISILAAYLILSRSLIFYVTKRIRIQGLDLRNVALIGYNENAKGLIDLLNQRKDLGLNLSKVFVAKNPEEGQETFNLDSFKKILIEENIEFIYICFGNGLDENLINQITDIAEGQYVHIGFIPNNSMNARQSLDISYLDTFPILTYKKYPLDHSFNQIVKRIFDLVFTFFVFVFILSWLYPIISLLVLIYQGRPVHFFQKRNGLNGREFNCLKFRTMREDKLNSLKPTERNDPRVTKLGRILRKTSLDELPQFINVLKGEMSIVGPRPHMVSENESYSDIIKRYSLRHYVKPGITGLAQTKGYRGAVDSDRDMEMRIRTDIYYVRNWSFLLDILIIFRTVKLMIFGDENAI</sequence>
<evidence type="ECO:0000256" key="4">
    <source>
        <dbReference type="ARBA" id="ARBA00022692"/>
    </source>
</evidence>
<dbReference type="GO" id="GO:0016020">
    <property type="term" value="C:membrane"/>
    <property type="evidence" value="ECO:0007669"/>
    <property type="project" value="UniProtKB-SubCell"/>
</dbReference>
<gene>
    <name evidence="9" type="ORF">SAMN06296427_101213</name>
</gene>
<reference evidence="9 10" key="1">
    <citation type="submission" date="2017-04" db="EMBL/GenBank/DDBJ databases">
        <authorList>
            <person name="Afonso C.L."/>
            <person name="Miller P.J."/>
            <person name="Scott M.A."/>
            <person name="Spackman E."/>
            <person name="Goraichik I."/>
            <person name="Dimitrov K.M."/>
            <person name="Suarez D.L."/>
            <person name="Swayne D.E."/>
        </authorList>
    </citation>
    <scope>NUCLEOTIDE SEQUENCE [LARGE SCALE GENOMIC DNA]</scope>
    <source>
        <strain evidence="9 10">CGMCC 1.12708</strain>
    </source>
</reference>
<protein>
    <submittedName>
        <fullName evidence="9">Putative colanic acid biosysnthesis UDP-glucose lipid carrier transferase</fullName>
    </submittedName>
</protein>
<dbReference type="EMBL" id="FWXS01000001">
    <property type="protein sequence ID" value="SMC33398.1"/>
    <property type="molecule type" value="Genomic_DNA"/>
</dbReference>
<dbReference type="InterPro" id="IPR017475">
    <property type="entry name" value="EPS_sugar_tfrase"/>
</dbReference>
<evidence type="ECO:0000256" key="5">
    <source>
        <dbReference type="ARBA" id="ARBA00022989"/>
    </source>
</evidence>
<dbReference type="Pfam" id="PF02397">
    <property type="entry name" value="Bac_transf"/>
    <property type="match status" value="1"/>
</dbReference>
<dbReference type="RefSeq" id="WP_084015427.1">
    <property type="nucleotide sequence ID" value="NZ_FWXS01000001.1"/>
</dbReference>
<keyword evidence="5 7" id="KW-1133">Transmembrane helix</keyword>
<evidence type="ECO:0000259" key="8">
    <source>
        <dbReference type="Pfam" id="PF02397"/>
    </source>
</evidence>
<keyword evidence="3 9" id="KW-0808">Transferase</keyword>
<dbReference type="STRING" id="1434700.SAMN06296427_101213"/>
<evidence type="ECO:0000313" key="10">
    <source>
        <dbReference type="Proteomes" id="UP000192393"/>
    </source>
</evidence>
<feature type="domain" description="Bacterial sugar transferase" evidence="8">
    <location>
        <begin position="278"/>
        <end position="462"/>
    </location>
</feature>
<organism evidence="9 10">
    <name type="scientific">Moheibacter sediminis</name>
    <dbReference type="NCBI Taxonomy" id="1434700"/>
    <lineage>
        <taxon>Bacteria</taxon>
        <taxon>Pseudomonadati</taxon>
        <taxon>Bacteroidota</taxon>
        <taxon>Flavobacteriia</taxon>
        <taxon>Flavobacteriales</taxon>
        <taxon>Weeksellaceae</taxon>
        <taxon>Moheibacter</taxon>
    </lineage>
</organism>
<proteinExistence type="inferred from homology"/>
<feature type="transmembrane region" description="Helical" evidence="7">
    <location>
        <begin position="117"/>
        <end position="137"/>
    </location>
</feature>
<accession>A0A1W1YCD0</accession>
<dbReference type="PANTHER" id="PTHR30576">
    <property type="entry name" value="COLANIC BIOSYNTHESIS UDP-GLUCOSE LIPID CARRIER TRANSFERASE"/>
    <property type="match status" value="1"/>
</dbReference>
<keyword evidence="4 7" id="KW-0812">Transmembrane</keyword>
<evidence type="ECO:0000256" key="3">
    <source>
        <dbReference type="ARBA" id="ARBA00022679"/>
    </source>
</evidence>
<evidence type="ECO:0000313" key="9">
    <source>
        <dbReference type="EMBL" id="SMC33398.1"/>
    </source>
</evidence>
<feature type="transmembrane region" description="Helical" evidence="7">
    <location>
        <begin position="53"/>
        <end position="72"/>
    </location>
</feature>
<evidence type="ECO:0000256" key="1">
    <source>
        <dbReference type="ARBA" id="ARBA00004141"/>
    </source>
</evidence>
<feature type="transmembrane region" description="Helical" evidence="7">
    <location>
        <begin position="283"/>
        <end position="308"/>
    </location>
</feature>
<dbReference type="NCBIfam" id="TIGR03025">
    <property type="entry name" value="EPS_sugtrans"/>
    <property type="match status" value="1"/>
</dbReference>
<evidence type="ECO:0000256" key="2">
    <source>
        <dbReference type="ARBA" id="ARBA00006464"/>
    </source>
</evidence>
<feature type="transmembrane region" description="Helical" evidence="7">
    <location>
        <begin position="12"/>
        <end position="33"/>
    </location>
</feature>
<comment type="similarity">
    <text evidence="2">Belongs to the bacterial sugar transferase family.</text>
</comment>
<name>A0A1W1YCD0_9FLAO</name>
<dbReference type="Proteomes" id="UP000192393">
    <property type="component" value="Unassembled WGS sequence"/>
</dbReference>
<dbReference type="InterPro" id="IPR003362">
    <property type="entry name" value="Bact_transf"/>
</dbReference>
<dbReference type="AlphaFoldDB" id="A0A1W1YCD0"/>
<keyword evidence="6 7" id="KW-0472">Membrane</keyword>
<evidence type="ECO:0000256" key="7">
    <source>
        <dbReference type="SAM" id="Phobius"/>
    </source>
</evidence>
<feature type="transmembrane region" description="Helical" evidence="7">
    <location>
        <begin position="84"/>
        <end position="105"/>
    </location>
</feature>
<dbReference type="GO" id="GO:0016780">
    <property type="term" value="F:phosphotransferase activity, for other substituted phosphate groups"/>
    <property type="evidence" value="ECO:0007669"/>
    <property type="project" value="TreeGrafter"/>
</dbReference>